<name>A0A1E3B3B7_ASPCR</name>
<protein>
    <submittedName>
        <fullName evidence="2">Uncharacterized protein</fullName>
    </submittedName>
</protein>
<organism evidence="2 3">
    <name type="scientific">Aspergillus cristatus</name>
    <name type="common">Chinese Fuzhuan brick tea-fermentation fungus</name>
    <name type="synonym">Eurotium cristatum</name>
    <dbReference type="NCBI Taxonomy" id="573508"/>
    <lineage>
        <taxon>Eukaryota</taxon>
        <taxon>Fungi</taxon>
        <taxon>Dikarya</taxon>
        <taxon>Ascomycota</taxon>
        <taxon>Pezizomycotina</taxon>
        <taxon>Eurotiomycetes</taxon>
        <taxon>Eurotiomycetidae</taxon>
        <taxon>Eurotiales</taxon>
        <taxon>Aspergillaceae</taxon>
        <taxon>Aspergillus</taxon>
        <taxon>Aspergillus subgen. Aspergillus</taxon>
    </lineage>
</organism>
<dbReference type="Proteomes" id="UP000094569">
    <property type="component" value="Unassembled WGS sequence"/>
</dbReference>
<evidence type="ECO:0000313" key="2">
    <source>
        <dbReference type="EMBL" id="ODM15443.1"/>
    </source>
</evidence>
<evidence type="ECO:0000256" key="1">
    <source>
        <dbReference type="SAM" id="Coils"/>
    </source>
</evidence>
<feature type="coiled-coil region" evidence="1">
    <location>
        <begin position="8"/>
        <end position="116"/>
    </location>
</feature>
<keyword evidence="1" id="KW-0175">Coiled coil</keyword>
<comment type="caution">
    <text evidence="2">The sequence shown here is derived from an EMBL/GenBank/DDBJ whole genome shotgun (WGS) entry which is preliminary data.</text>
</comment>
<dbReference type="EMBL" id="JXNT01000016">
    <property type="protein sequence ID" value="ODM15443.1"/>
    <property type="molecule type" value="Genomic_DNA"/>
</dbReference>
<accession>A0A1E3B3B7</accession>
<evidence type="ECO:0000313" key="3">
    <source>
        <dbReference type="Proteomes" id="UP000094569"/>
    </source>
</evidence>
<reference evidence="2 3" key="1">
    <citation type="journal article" date="2016" name="BMC Genomics">
        <title>Comparative genomic and transcriptomic analyses of the Fuzhuan brick tea-fermentation fungus Aspergillus cristatus.</title>
        <authorList>
            <person name="Ge Y."/>
            <person name="Wang Y."/>
            <person name="Liu Y."/>
            <person name="Tan Y."/>
            <person name="Ren X."/>
            <person name="Zhang X."/>
            <person name="Hyde K.D."/>
            <person name="Liu Y."/>
            <person name="Liu Z."/>
        </authorList>
    </citation>
    <scope>NUCLEOTIDE SEQUENCE [LARGE SCALE GENOMIC DNA]</scope>
    <source>
        <strain evidence="2 3">GZAAS20.1005</strain>
    </source>
</reference>
<dbReference type="AlphaFoldDB" id="A0A1E3B3B7"/>
<gene>
    <name evidence="2" type="ORF">SI65_09046</name>
</gene>
<dbReference type="VEuPathDB" id="FungiDB:SI65_09046"/>
<keyword evidence="3" id="KW-1185">Reference proteome</keyword>
<proteinExistence type="predicted"/>
<sequence>MASLLDETTHLHEQVRLKEEELAKLREEMKEKEKKKQEVIHELLGTNKQEACRHERTQRTVDTLRKSVKEKQKLINEMESRANDLQVQINGLQQSLSDKKAGISRAEDEIATLQRAI</sequence>
<dbReference type="SUPFAM" id="SSF161270">
    <property type="entry name" value="PspA lactotransferrin-binding region"/>
    <property type="match status" value="1"/>
</dbReference>
<dbReference type="OrthoDB" id="5421041at2759"/>